<dbReference type="Proteomes" id="UP000092498">
    <property type="component" value="Chromosome"/>
</dbReference>
<dbReference type="InterPro" id="IPR008523">
    <property type="entry name" value="DUF805"/>
</dbReference>
<feature type="transmembrane region" description="Helical" evidence="1">
    <location>
        <begin position="72"/>
        <end position="98"/>
    </location>
</feature>
<feature type="transmembrane region" description="Helical" evidence="1">
    <location>
        <begin position="142"/>
        <end position="168"/>
    </location>
</feature>
<dbReference type="OrthoDB" id="9812349at2"/>
<feature type="transmembrane region" description="Helical" evidence="1">
    <location>
        <begin position="7"/>
        <end position="25"/>
    </location>
</feature>
<evidence type="ECO:0000313" key="2">
    <source>
        <dbReference type="EMBL" id="ANP45018.1"/>
    </source>
</evidence>
<dbReference type="AlphaFoldDB" id="A0A1B1AEN1"/>
<dbReference type="GO" id="GO:0016020">
    <property type="term" value="C:membrane"/>
    <property type="evidence" value="ECO:0007669"/>
    <property type="project" value="InterPro"/>
</dbReference>
<protein>
    <recommendedName>
        <fullName evidence="4">DUF805 domain-containing protein</fullName>
    </recommendedName>
</protein>
<name>A0A1B1AEN1_9PROT</name>
<gene>
    <name evidence="2" type="ORF">ATE48_03320</name>
</gene>
<keyword evidence="1" id="KW-0472">Membrane</keyword>
<feature type="transmembrane region" description="Helical" evidence="1">
    <location>
        <begin position="110"/>
        <end position="130"/>
    </location>
</feature>
<accession>A0A1B1AEN1</accession>
<organism evidence="2 3">
    <name type="scientific">Candidatus Viadribacter manganicus</name>
    <dbReference type="NCBI Taxonomy" id="1759059"/>
    <lineage>
        <taxon>Bacteria</taxon>
        <taxon>Pseudomonadati</taxon>
        <taxon>Pseudomonadota</taxon>
        <taxon>Alphaproteobacteria</taxon>
        <taxon>Hyphomonadales</taxon>
        <taxon>Hyphomonadaceae</taxon>
        <taxon>Candidatus Viadribacter</taxon>
    </lineage>
</organism>
<keyword evidence="3" id="KW-1185">Reference proteome</keyword>
<evidence type="ECO:0000256" key="1">
    <source>
        <dbReference type="SAM" id="Phobius"/>
    </source>
</evidence>
<dbReference type="RefSeq" id="WP_066767778.1">
    <property type="nucleotide sequence ID" value="NZ_CP013244.1"/>
</dbReference>
<proteinExistence type="predicted"/>
<dbReference type="EMBL" id="CP013244">
    <property type="protein sequence ID" value="ANP45018.1"/>
    <property type="molecule type" value="Genomic_DNA"/>
</dbReference>
<dbReference type="InParanoid" id="A0A1B1AEN1"/>
<dbReference type="KEGG" id="cbot:ATE48_03320"/>
<sequence length="186" mass="20298">MSVGFGIFVVIMLIRWVLPSVWGFFTNSTGNAFGSEWQRRGRVLGHFGPDPRSFKGRAGRREWWLTMLGNTLASAIVGAVPTIGTLLTLPWIIATLATNARRLHDLSMSAWLQLIPMAFGLAIAVFYFYLGGPDNPPEPSWVLASPAGLFTIASAVTAFVYLAFYVWIGFVPGRKGSNVFGEADPA</sequence>
<evidence type="ECO:0000313" key="3">
    <source>
        <dbReference type="Proteomes" id="UP000092498"/>
    </source>
</evidence>
<dbReference type="Pfam" id="PF05656">
    <property type="entry name" value="DUF805"/>
    <property type="match status" value="1"/>
</dbReference>
<keyword evidence="1" id="KW-1133">Transmembrane helix</keyword>
<reference evidence="2 3" key="1">
    <citation type="submission" date="2015-11" db="EMBL/GenBank/DDBJ databases">
        <title>Whole-Genome Sequence of Candidatus Oderbacter manganicum from the National Park Lower Oder Valley, Germany.</title>
        <authorList>
            <person name="Braun B."/>
            <person name="Liere K."/>
            <person name="Szewzyk U."/>
        </authorList>
    </citation>
    <scope>NUCLEOTIDE SEQUENCE [LARGE SCALE GENOMIC DNA]</scope>
    <source>
        <strain evidence="2 3">OTSz_A_272</strain>
    </source>
</reference>
<evidence type="ECO:0008006" key="4">
    <source>
        <dbReference type="Google" id="ProtNLM"/>
    </source>
</evidence>
<dbReference type="STRING" id="1759059.ATE48_03320"/>
<keyword evidence="1" id="KW-0812">Transmembrane</keyword>